<dbReference type="AlphaFoldDB" id="A0A1F7X0M0"/>
<name>A0A1F7X0M0_9BACT</name>
<sequence>MTETKLGFESSRILSAEQSAALYQDILKTVDSEPWRDAANANRPAVETLIRNGLDLINGFEQATYQKHPQIHTDTDIVYIDSGPGPYSYNMLEPGKTDLDDVNYHKWAWSRKMDRARIRAAYTLAGMITARRIEEQTGVKKNTKDLTTDDFERYGPYLMYASVSWQQDHINYVHKLAKEAGIFKIPDDKLITYTEFTNRNGEQKPIINTEDQMEGLRFPLIDRKPPRRIAMVSHPAHFLRMMHILGKYPDSIPDSSILQLFPIPTPIDAVEEYAKAEIMGTMATIFRKKRASLTPYTNYEV</sequence>
<evidence type="ECO:0000313" key="1">
    <source>
        <dbReference type="EMBL" id="OGM08443.1"/>
    </source>
</evidence>
<gene>
    <name evidence="1" type="ORF">A2159_02545</name>
</gene>
<proteinExistence type="predicted"/>
<protein>
    <submittedName>
        <fullName evidence="1">Uncharacterized protein</fullName>
    </submittedName>
</protein>
<dbReference type="EMBL" id="MGFP01000049">
    <property type="protein sequence ID" value="OGM08443.1"/>
    <property type="molecule type" value="Genomic_DNA"/>
</dbReference>
<reference evidence="1 2" key="1">
    <citation type="journal article" date="2016" name="Nat. Commun.">
        <title>Thousands of microbial genomes shed light on interconnected biogeochemical processes in an aquifer system.</title>
        <authorList>
            <person name="Anantharaman K."/>
            <person name="Brown C.T."/>
            <person name="Hug L.A."/>
            <person name="Sharon I."/>
            <person name="Castelle C.J."/>
            <person name="Probst A.J."/>
            <person name="Thomas B.C."/>
            <person name="Singh A."/>
            <person name="Wilkins M.J."/>
            <person name="Karaoz U."/>
            <person name="Brodie E.L."/>
            <person name="Williams K.H."/>
            <person name="Hubbard S.S."/>
            <person name="Banfield J.F."/>
        </authorList>
    </citation>
    <scope>NUCLEOTIDE SEQUENCE [LARGE SCALE GENOMIC DNA]</scope>
</reference>
<evidence type="ECO:0000313" key="2">
    <source>
        <dbReference type="Proteomes" id="UP000179219"/>
    </source>
</evidence>
<comment type="caution">
    <text evidence="1">The sequence shown here is derived from an EMBL/GenBank/DDBJ whole genome shotgun (WGS) entry which is preliminary data.</text>
</comment>
<organism evidence="1 2">
    <name type="scientific">Candidatus Woesebacteria bacterium RBG_13_34_9</name>
    <dbReference type="NCBI Taxonomy" id="1802477"/>
    <lineage>
        <taxon>Bacteria</taxon>
        <taxon>Candidatus Woeseibacteriota</taxon>
    </lineage>
</organism>
<accession>A0A1F7X0M0</accession>
<dbReference type="Proteomes" id="UP000179219">
    <property type="component" value="Unassembled WGS sequence"/>
</dbReference>